<dbReference type="KEGG" id="pti:PHATR_10479"/>
<dbReference type="PANTHER" id="PTHR47219">
    <property type="entry name" value="RAB GTPASE-ACTIVATING PROTEIN 1-LIKE"/>
    <property type="match status" value="1"/>
</dbReference>
<dbReference type="InterPro" id="IPR050302">
    <property type="entry name" value="Rab_GAP_TBC_domain"/>
</dbReference>
<dbReference type="InterPro" id="IPR000195">
    <property type="entry name" value="Rab-GAP-TBC_dom"/>
</dbReference>
<dbReference type="PROSITE" id="PS50086">
    <property type="entry name" value="TBC_RABGAP"/>
    <property type="match status" value="1"/>
</dbReference>
<dbReference type="GO" id="GO:0005096">
    <property type="term" value="F:GTPase activator activity"/>
    <property type="evidence" value="ECO:0007669"/>
    <property type="project" value="UniProtKB-KW"/>
</dbReference>
<dbReference type="Proteomes" id="UP000000759">
    <property type="component" value="Chromosome 3"/>
</dbReference>
<keyword evidence="4" id="KW-1185">Reference proteome</keyword>
<reference evidence="3 4" key="1">
    <citation type="journal article" date="2008" name="Nature">
        <title>The Phaeodactylum genome reveals the evolutionary history of diatom genomes.</title>
        <authorList>
            <person name="Bowler C."/>
            <person name="Allen A.E."/>
            <person name="Badger J.H."/>
            <person name="Grimwood J."/>
            <person name="Jabbari K."/>
            <person name="Kuo A."/>
            <person name="Maheswari U."/>
            <person name="Martens C."/>
            <person name="Maumus F."/>
            <person name="Otillar R.P."/>
            <person name="Rayko E."/>
            <person name="Salamov A."/>
            <person name="Vandepoele K."/>
            <person name="Beszteri B."/>
            <person name="Gruber A."/>
            <person name="Heijde M."/>
            <person name="Katinka M."/>
            <person name="Mock T."/>
            <person name="Valentin K."/>
            <person name="Verret F."/>
            <person name="Berges J.A."/>
            <person name="Brownlee C."/>
            <person name="Cadoret J.P."/>
            <person name="Chiovitti A."/>
            <person name="Choi C.J."/>
            <person name="Coesel S."/>
            <person name="De Martino A."/>
            <person name="Detter J.C."/>
            <person name="Durkin C."/>
            <person name="Falciatore A."/>
            <person name="Fournet J."/>
            <person name="Haruta M."/>
            <person name="Huysman M.J."/>
            <person name="Jenkins B.D."/>
            <person name="Jiroutova K."/>
            <person name="Jorgensen R.E."/>
            <person name="Joubert Y."/>
            <person name="Kaplan A."/>
            <person name="Kroger N."/>
            <person name="Kroth P.G."/>
            <person name="La Roche J."/>
            <person name="Lindquist E."/>
            <person name="Lommer M."/>
            <person name="Martin-Jezequel V."/>
            <person name="Lopez P.J."/>
            <person name="Lucas S."/>
            <person name="Mangogna M."/>
            <person name="McGinnis K."/>
            <person name="Medlin L.K."/>
            <person name="Montsant A."/>
            <person name="Oudot-Le Secq M.P."/>
            <person name="Napoli C."/>
            <person name="Obornik M."/>
            <person name="Parker M.S."/>
            <person name="Petit J.L."/>
            <person name="Porcel B.M."/>
            <person name="Poulsen N."/>
            <person name="Robison M."/>
            <person name="Rychlewski L."/>
            <person name="Rynearson T.A."/>
            <person name="Schmutz J."/>
            <person name="Shapiro H."/>
            <person name="Siaut M."/>
            <person name="Stanley M."/>
            <person name="Sussman M.R."/>
            <person name="Taylor A.R."/>
            <person name="Vardi A."/>
            <person name="von Dassow P."/>
            <person name="Vyverman W."/>
            <person name="Willis A."/>
            <person name="Wyrwicz L.S."/>
            <person name="Rokhsar D.S."/>
            <person name="Weissenbach J."/>
            <person name="Armbrust E.V."/>
            <person name="Green B.R."/>
            <person name="Van de Peer Y."/>
            <person name="Grigoriev I.V."/>
        </authorList>
    </citation>
    <scope>NUCLEOTIDE SEQUENCE [LARGE SCALE GENOMIC DNA]</scope>
    <source>
        <strain evidence="3 4">CCAP 1055/1</strain>
    </source>
</reference>
<keyword evidence="1" id="KW-0343">GTPase activation</keyword>
<accession>B5Y5D9</accession>
<evidence type="ECO:0000256" key="1">
    <source>
        <dbReference type="ARBA" id="ARBA00022468"/>
    </source>
</evidence>
<dbReference type="Gene3D" id="1.10.472.80">
    <property type="entry name" value="Ypt/Rab-GAP domain of gyp1p, domain 3"/>
    <property type="match status" value="1"/>
</dbReference>
<dbReference type="RefSeq" id="XP_002186170.1">
    <property type="nucleotide sequence ID" value="XM_002186134.1"/>
</dbReference>
<name>B5Y5D9_PHATC</name>
<dbReference type="SMART" id="SM00164">
    <property type="entry name" value="TBC"/>
    <property type="match status" value="1"/>
</dbReference>
<dbReference type="GeneID" id="7204041"/>
<evidence type="ECO:0000259" key="2">
    <source>
        <dbReference type="PROSITE" id="PS50086"/>
    </source>
</evidence>
<gene>
    <name evidence="3" type="ORF">PHATR_10479</name>
</gene>
<dbReference type="InterPro" id="IPR035969">
    <property type="entry name" value="Rab-GAP_TBC_sf"/>
</dbReference>
<dbReference type="AlphaFoldDB" id="B5Y5D9"/>
<dbReference type="GO" id="GO:0031267">
    <property type="term" value="F:small GTPase binding"/>
    <property type="evidence" value="ECO:0007669"/>
    <property type="project" value="TreeGrafter"/>
</dbReference>
<feature type="non-terminal residue" evidence="3">
    <location>
        <position position="300"/>
    </location>
</feature>
<proteinExistence type="predicted"/>
<dbReference type="Pfam" id="PF00566">
    <property type="entry name" value="RabGAP-TBC"/>
    <property type="match status" value="1"/>
</dbReference>
<reference evidence="4" key="2">
    <citation type="submission" date="2008-08" db="EMBL/GenBank/DDBJ databases">
        <authorList>
            <consortium name="Diatom Consortium"/>
            <person name="Grigoriev I."/>
            <person name="Grimwood J."/>
            <person name="Kuo A."/>
            <person name="Otillar R.P."/>
            <person name="Salamov A."/>
            <person name="Detter J.C."/>
            <person name="Lindquist E."/>
            <person name="Shapiro H."/>
            <person name="Lucas S."/>
            <person name="Glavina del Rio T."/>
            <person name="Pitluck S."/>
            <person name="Rokhsar D."/>
            <person name="Bowler C."/>
        </authorList>
    </citation>
    <scope>GENOME REANNOTATION</scope>
    <source>
        <strain evidence="4">CCAP 1055/1</strain>
    </source>
</reference>
<sequence>MKHKLDRFGFILNMDSHGNVHEHDEPEPIRTFAAQKRVDVRTRKWNVMLFGTGSNSTKTSNRKFMGSLHHRKLKSRLRKGVPDTQRAAVWCRLAGVAEKIKTHPGTYKRLVQQSETIERDIHRTFPRHSMFFERRGGQASLRRVLKAYSLYDREIGYCQGMNFIAGMFLTLMTEEEAFWLLVAVMNDKPCCMRGLFGEGMRETHQVLYVAEKLIHQFLPKLARHFDKEHLHITMFATQWLLTQFTSSFPFELVTRVWDCFLQEGWKITYRVMLALLSTNQSNILQHGFEEILALFRELPD</sequence>
<protein>
    <recommendedName>
        <fullName evidence="2">Rab-GAP TBC domain-containing protein</fullName>
    </recommendedName>
</protein>
<evidence type="ECO:0000313" key="3">
    <source>
        <dbReference type="EMBL" id="ACI65640.1"/>
    </source>
</evidence>
<dbReference type="Gene3D" id="1.10.8.270">
    <property type="entry name" value="putative rabgap domain of human tbc1 domain family member 14 like domains"/>
    <property type="match status" value="1"/>
</dbReference>
<dbReference type="EMBL" id="CP001142">
    <property type="protein sequence ID" value="ACI65640.1"/>
    <property type="molecule type" value="Genomic_DNA"/>
</dbReference>
<dbReference type="OrthoDB" id="294251at2759"/>
<dbReference type="InParanoid" id="B5Y5D9"/>
<dbReference type="STRING" id="556484.B5Y5D9"/>
<evidence type="ECO:0000313" key="4">
    <source>
        <dbReference type="Proteomes" id="UP000000759"/>
    </source>
</evidence>
<dbReference type="SUPFAM" id="SSF47923">
    <property type="entry name" value="Ypt/Rab-GAP domain of gyp1p"/>
    <property type="match status" value="2"/>
</dbReference>
<dbReference type="FunCoup" id="B5Y5D9">
    <property type="interactions" value="2"/>
</dbReference>
<dbReference type="PANTHER" id="PTHR47219:SF9">
    <property type="entry name" value="GTPASE ACTIVATING PROTEIN AND CENTROSOME-ASSOCIATED, ISOFORM B"/>
    <property type="match status" value="1"/>
</dbReference>
<organism evidence="3 4">
    <name type="scientific">Phaeodactylum tricornutum (strain CCAP 1055/1)</name>
    <dbReference type="NCBI Taxonomy" id="556484"/>
    <lineage>
        <taxon>Eukaryota</taxon>
        <taxon>Sar</taxon>
        <taxon>Stramenopiles</taxon>
        <taxon>Ochrophyta</taxon>
        <taxon>Bacillariophyta</taxon>
        <taxon>Bacillariophyceae</taxon>
        <taxon>Bacillariophycidae</taxon>
        <taxon>Naviculales</taxon>
        <taxon>Phaeodactylaceae</taxon>
        <taxon>Phaeodactylum</taxon>
    </lineage>
</organism>
<dbReference type="PaxDb" id="2850-Phatr10479"/>
<feature type="domain" description="Rab-GAP TBC" evidence="2">
    <location>
        <begin position="80"/>
        <end position="264"/>
    </location>
</feature>
<dbReference type="eggNOG" id="KOG1102">
    <property type="taxonomic scope" value="Eukaryota"/>
</dbReference>
<dbReference type="FunFam" id="1.10.8.270:FF:000001">
    <property type="entry name" value="TBC1 domain family member 1"/>
    <property type="match status" value="1"/>
</dbReference>